<comment type="caution">
    <text evidence="1">The sequence shown here is derived from an EMBL/GenBank/DDBJ whole genome shotgun (WGS) entry which is preliminary data.</text>
</comment>
<dbReference type="InterPro" id="IPR017748">
    <property type="entry name" value="TagF"/>
</dbReference>
<dbReference type="AlphaFoldDB" id="A0A501WL18"/>
<proteinExistence type="predicted"/>
<dbReference type="InterPro" id="IPR038225">
    <property type="entry name" value="TagF_sf"/>
</dbReference>
<protein>
    <submittedName>
        <fullName evidence="1">Type VI secretion system-associated protein TagF</fullName>
    </submittedName>
</protein>
<reference evidence="1 2" key="1">
    <citation type="submission" date="2019-06" db="EMBL/GenBank/DDBJ databases">
        <title>A novel bacterium of genus Amaricoccus, isolated from marine sediment.</title>
        <authorList>
            <person name="Huang H."/>
            <person name="Mo K."/>
            <person name="Hu Y."/>
        </authorList>
    </citation>
    <scope>NUCLEOTIDE SEQUENCE [LARGE SCALE GENOMIC DNA]</scope>
    <source>
        <strain evidence="1 2">HB172011</strain>
    </source>
</reference>
<dbReference type="EMBL" id="VFRP01000017">
    <property type="protein sequence ID" value="TPE49105.1"/>
    <property type="molecule type" value="Genomic_DNA"/>
</dbReference>
<dbReference type="Gene3D" id="3.40.1730.10">
    <property type="entry name" value="pa0076 domain"/>
    <property type="match status" value="1"/>
</dbReference>
<gene>
    <name evidence="1" type="primary">tagF</name>
    <name evidence="1" type="ORF">FJM51_15635</name>
</gene>
<organism evidence="1 2">
    <name type="scientific">Amaricoccus solimangrovi</name>
    <dbReference type="NCBI Taxonomy" id="2589815"/>
    <lineage>
        <taxon>Bacteria</taxon>
        <taxon>Pseudomonadati</taxon>
        <taxon>Pseudomonadota</taxon>
        <taxon>Alphaproteobacteria</taxon>
        <taxon>Rhodobacterales</taxon>
        <taxon>Paracoccaceae</taxon>
        <taxon>Amaricoccus</taxon>
    </lineage>
</organism>
<sequence length="189" mass="19593">MGRFRVARGQRRQSLRPQDVLELHMSGPVLNAPGFFGKLPATGDFVSRGLSGARVAALDRWISRHVAPRGPAAAFCFLHPALPTESTTGVVLPSRDGAGRAFPLTLAAPGGLAPAIWYAALAEAGEAAARGGIDADTLAARLAAFPPPPKQGAGVQSLLLWRLGETPRAIDPEAPGAAFDRFLATTGVA</sequence>
<dbReference type="Proteomes" id="UP000319255">
    <property type="component" value="Unassembled WGS sequence"/>
</dbReference>
<dbReference type="NCBIfam" id="TIGR03373">
    <property type="entry name" value="VI_minor_4"/>
    <property type="match status" value="1"/>
</dbReference>
<dbReference type="OrthoDB" id="9801841at2"/>
<evidence type="ECO:0000313" key="1">
    <source>
        <dbReference type="EMBL" id="TPE49105.1"/>
    </source>
</evidence>
<dbReference type="Pfam" id="PF09867">
    <property type="entry name" value="TagF_N"/>
    <property type="match status" value="1"/>
</dbReference>
<name>A0A501WL18_9RHOB</name>
<accession>A0A501WL18</accession>
<keyword evidence="2" id="KW-1185">Reference proteome</keyword>
<evidence type="ECO:0000313" key="2">
    <source>
        <dbReference type="Proteomes" id="UP000319255"/>
    </source>
</evidence>